<evidence type="ECO:0000256" key="2">
    <source>
        <dbReference type="ARBA" id="ARBA00023002"/>
    </source>
</evidence>
<dbReference type="Pfam" id="PF01370">
    <property type="entry name" value="Epimerase"/>
    <property type="match status" value="1"/>
</dbReference>
<dbReference type="Proteomes" id="UP001500596">
    <property type="component" value="Unassembled WGS sequence"/>
</dbReference>
<reference evidence="5 6" key="1">
    <citation type="journal article" date="2019" name="Int. J. Syst. Evol. Microbiol.">
        <title>The Global Catalogue of Microorganisms (GCM) 10K type strain sequencing project: providing services to taxonomists for standard genome sequencing and annotation.</title>
        <authorList>
            <consortium name="The Broad Institute Genomics Platform"/>
            <consortium name="The Broad Institute Genome Sequencing Center for Infectious Disease"/>
            <person name="Wu L."/>
            <person name="Ma J."/>
        </authorList>
    </citation>
    <scope>NUCLEOTIDE SEQUENCE [LARGE SCALE GENOMIC DNA]</scope>
    <source>
        <strain evidence="5 6">JCM 15575</strain>
    </source>
</reference>
<keyword evidence="2" id="KW-0560">Oxidoreductase</keyword>
<dbReference type="Gene3D" id="3.40.50.720">
    <property type="entry name" value="NAD(P)-binding Rossmann-like Domain"/>
    <property type="match status" value="1"/>
</dbReference>
<sequence>MKVAITGALGIVGSIVSAHLSAAGHEAIRIDIRRPPAGEPGASESSVADLTDYNAARSALSGADAVVHLAAINNPRTAPEWQVHNTNVTSSYNVLSAAAELGIRRVVQASSVNAIGMAWSRQPRFDYLPVDLEHPSRTEDGYSLSKQIQELQADSLVRRHDSLSVVSLRLHAVLAHAADAQAGIDRFGLDWAVNGLFGYCTHVSVATAIEQAILVDFRGHERLWVVEPQTFSDEPTSELVRRYYSGVPLIRPLVGREALIDARRTREVLRWTPSTEGNSA</sequence>
<keyword evidence="6" id="KW-1185">Reference proteome</keyword>
<gene>
    <name evidence="5" type="ORF">GCM10009807_32760</name>
</gene>
<accession>A0ABN2HGF5</accession>
<dbReference type="RefSeq" id="WP_344056096.1">
    <property type="nucleotide sequence ID" value="NZ_BAAAPK010000004.1"/>
</dbReference>
<evidence type="ECO:0000256" key="1">
    <source>
        <dbReference type="ARBA" id="ARBA00007637"/>
    </source>
</evidence>
<keyword evidence="3" id="KW-0520">NAD</keyword>
<dbReference type="SUPFAM" id="SSF51735">
    <property type="entry name" value="NAD(P)-binding Rossmann-fold domains"/>
    <property type="match status" value="1"/>
</dbReference>
<dbReference type="PANTHER" id="PTHR43103">
    <property type="entry name" value="NUCLEOSIDE-DIPHOSPHATE-SUGAR EPIMERASE"/>
    <property type="match status" value="1"/>
</dbReference>
<name>A0ABN2HGF5_9MICO</name>
<dbReference type="EMBL" id="BAAAPK010000004">
    <property type="protein sequence ID" value="GAA1686595.1"/>
    <property type="molecule type" value="Genomic_DNA"/>
</dbReference>
<evidence type="ECO:0000313" key="5">
    <source>
        <dbReference type="EMBL" id="GAA1686595.1"/>
    </source>
</evidence>
<evidence type="ECO:0000256" key="3">
    <source>
        <dbReference type="ARBA" id="ARBA00023027"/>
    </source>
</evidence>
<organism evidence="5 6">
    <name type="scientific">Microbacterium lacus</name>
    <dbReference type="NCBI Taxonomy" id="415217"/>
    <lineage>
        <taxon>Bacteria</taxon>
        <taxon>Bacillati</taxon>
        <taxon>Actinomycetota</taxon>
        <taxon>Actinomycetes</taxon>
        <taxon>Micrococcales</taxon>
        <taxon>Microbacteriaceae</taxon>
        <taxon>Microbacterium</taxon>
    </lineage>
</organism>
<proteinExistence type="inferred from homology"/>
<evidence type="ECO:0000259" key="4">
    <source>
        <dbReference type="Pfam" id="PF01370"/>
    </source>
</evidence>
<comment type="caution">
    <text evidence="5">The sequence shown here is derived from an EMBL/GenBank/DDBJ whole genome shotgun (WGS) entry which is preliminary data.</text>
</comment>
<feature type="domain" description="NAD-dependent epimerase/dehydratase" evidence="4">
    <location>
        <begin position="3"/>
        <end position="174"/>
    </location>
</feature>
<dbReference type="PANTHER" id="PTHR43103:SF5">
    <property type="entry name" value="4-EPIMERASE, PUTATIVE (AFU_ORTHOLOGUE AFUA_7G00360)-RELATED"/>
    <property type="match status" value="1"/>
</dbReference>
<comment type="similarity">
    <text evidence="1">Belongs to the NAD(P)-dependent epimerase/dehydratase family.</text>
</comment>
<dbReference type="InterPro" id="IPR001509">
    <property type="entry name" value="Epimerase_deHydtase"/>
</dbReference>
<protein>
    <submittedName>
        <fullName evidence="5">NAD(P)-dependent oxidoreductase</fullName>
    </submittedName>
</protein>
<evidence type="ECO:0000313" key="6">
    <source>
        <dbReference type="Proteomes" id="UP001500596"/>
    </source>
</evidence>
<dbReference type="InterPro" id="IPR036291">
    <property type="entry name" value="NAD(P)-bd_dom_sf"/>
</dbReference>